<dbReference type="EMBL" id="JBBKZT010000003">
    <property type="protein sequence ID" value="MEJ8846679.1"/>
    <property type="molecule type" value="Genomic_DNA"/>
</dbReference>
<gene>
    <name evidence="1" type="ORF">WKW82_08465</name>
</gene>
<organism evidence="1 2">
    <name type="scientific">Variovorax rhizosphaerae</name>
    <dbReference type="NCBI Taxonomy" id="1836200"/>
    <lineage>
        <taxon>Bacteria</taxon>
        <taxon>Pseudomonadati</taxon>
        <taxon>Pseudomonadota</taxon>
        <taxon>Betaproteobacteria</taxon>
        <taxon>Burkholderiales</taxon>
        <taxon>Comamonadaceae</taxon>
        <taxon>Variovorax</taxon>
    </lineage>
</organism>
<evidence type="ECO:0000313" key="2">
    <source>
        <dbReference type="Proteomes" id="UP001385892"/>
    </source>
</evidence>
<proteinExistence type="predicted"/>
<protein>
    <submittedName>
        <fullName evidence="1">Uncharacterized protein</fullName>
    </submittedName>
</protein>
<comment type="caution">
    <text evidence="1">The sequence shown here is derived from an EMBL/GenBank/DDBJ whole genome shotgun (WGS) entry which is preliminary data.</text>
</comment>
<dbReference type="Proteomes" id="UP001385892">
    <property type="component" value="Unassembled WGS sequence"/>
</dbReference>
<dbReference type="RefSeq" id="WP_340341823.1">
    <property type="nucleotide sequence ID" value="NZ_JBBKZT010000003.1"/>
</dbReference>
<name>A0ABU8WIB9_9BURK</name>
<accession>A0ABU8WIB9</accession>
<evidence type="ECO:0000313" key="1">
    <source>
        <dbReference type="EMBL" id="MEJ8846679.1"/>
    </source>
</evidence>
<sequence length="226" mass="24703">MALPGNAALAMWWDMAPEMRSEFEHWHSHEHFPERLAIPGFRRSSRWTSATGGEGIFVMYELESYEVLSSRGYLASLNAPSPWSTKMMPHHRNMVRCQSRVLASRGGAVARQALTVRMSPAPGRSEDLRASLRVLTDSLPQQPGLTGAHLLQHETPPIAQTTEQKIRGGDQVGDWVFVAMGYEAAALDALAQMELSEASLVAQGAVPGAISGRYALSYSAIPGDMQ</sequence>
<reference evidence="1 2" key="1">
    <citation type="submission" date="2024-03" db="EMBL/GenBank/DDBJ databases">
        <title>Novel species of the genus Variovorax.</title>
        <authorList>
            <person name="Liu Q."/>
            <person name="Xin Y.-H."/>
        </authorList>
    </citation>
    <scope>NUCLEOTIDE SEQUENCE [LARGE SCALE GENOMIC DNA]</scope>
    <source>
        <strain evidence="1 2">KACC 18900</strain>
    </source>
</reference>
<keyword evidence="2" id="KW-1185">Reference proteome</keyword>